<organism evidence="2 3">
    <name type="scientific">Paenibacillus mellifer</name>
    <dbReference type="NCBI Taxonomy" id="2937794"/>
    <lineage>
        <taxon>Bacteria</taxon>
        <taxon>Bacillati</taxon>
        <taxon>Bacillota</taxon>
        <taxon>Bacilli</taxon>
        <taxon>Bacillales</taxon>
        <taxon>Paenibacillaceae</taxon>
        <taxon>Paenibacillus</taxon>
    </lineage>
</organism>
<dbReference type="SUPFAM" id="SSF46785">
    <property type="entry name" value="Winged helix' DNA-binding domain"/>
    <property type="match status" value="1"/>
</dbReference>
<reference evidence="2" key="1">
    <citation type="submission" date="2022-04" db="EMBL/GenBank/DDBJ databases">
        <authorList>
            <person name="Seo M.-J."/>
        </authorList>
    </citation>
    <scope>NUCLEOTIDE SEQUENCE</scope>
    <source>
        <strain evidence="2">MBLB2552</strain>
    </source>
</reference>
<comment type="caution">
    <text evidence="2">The sequence shown here is derived from an EMBL/GenBank/DDBJ whole genome shotgun (WGS) entry which is preliminary data.</text>
</comment>
<dbReference type="Proteomes" id="UP001139534">
    <property type="component" value="Unassembled WGS sequence"/>
</dbReference>
<evidence type="ECO:0000313" key="2">
    <source>
        <dbReference type="EMBL" id="MCK8485908.1"/>
    </source>
</evidence>
<dbReference type="EMBL" id="JALPRK010000001">
    <property type="protein sequence ID" value="MCK8485908.1"/>
    <property type="molecule type" value="Genomic_DNA"/>
</dbReference>
<protein>
    <submittedName>
        <fullName evidence="2">PadR family transcriptional regulator</fullName>
    </submittedName>
</protein>
<feature type="domain" description="Transcription regulator PadR N-terminal" evidence="1">
    <location>
        <begin position="10"/>
        <end position="85"/>
    </location>
</feature>
<dbReference type="InterPro" id="IPR052509">
    <property type="entry name" value="Metal_resp_DNA-bind_regulator"/>
</dbReference>
<evidence type="ECO:0000313" key="3">
    <source>
        <dbReference type="Proteomes" id="UP001139534"/>
    </source>
</evidence>
<sequence length="193" mass="22425">MKGLAIRLCILGLLLEEDQHPYEMLIRIRDRFLDQHGNFKIGSLYYAVDQLAKAAYIEAVETIQTDGRPDKKVYRITDKGRGYFHKLLVDRFQEEVSGYHPLHVALVFARHGDRDKVAALLEDRIREAEHQVNLSYQVYEEHRGIVPRSVLHLMAGRYEHARTELAWLKRLYADAEAGRLGDRDPADLLDEEE</sequence>
<gene>
    <name evidence="2" type="ORF">M0651_01845</name>
</gene>
<name>A0A9X1XVU0_9BACL</name>
<dbReference type="Gene3D" id="1.10.10.10">
    <property type="entry name" value="Winged helix-like DNA-binding domain superfamily/Winged helix DNA-binding domain"/>
    <property type="match status" value="1"/>
</dbReference>
<dbReference type="PANTHER" id="PTHR33169:SF14">
    <property type="entry name" value="TRANSCRIPTIONAL REGULATOR RV3488"/>
    <property type="match status" value="1"/>
</dbReference>
<keyword evidence="3" id="KW-1185">Reference proteome</keyword>
<dbReference type="AlphaFoldDB" id="A0A9X1XVU0"/>
<dbReference type="InterPro" id="IPR005149">
    <property type="entry name" value="Tscrpt_reg_PadR_N"/>
</dbReference>
<evidence type="ECO:0000259" key="1">
    <source>
        <dbReference type="Pfam" id="PF03551"/>
    </source>
</evidence>
<dbReference type="Pfam" id="PF03551">
    <property type="entry name" value="PadR"/>
    <property type="match status" value="1"/>
</dbReference>
<accession>A0A9X1XVU0</accession>
<dbReference type="RefSeq" id="WP_248550134.1">
    <property type="nucleotide sequence ID" value="NZ_JALPRK010000001.1"/>
</dbReference>
<dbReference type="InterPro" id="IPR036388">
    <property type="entry name" value="WH-like_DNA-bd_sf"/>
</dbReference>
<proteinExistence type="predicted"/>
<dbReference type="InterPro" id="IPR036390">
    <property type="entry name" value="WH_DNA-bd_sf"/>
</dbReference>
<dbReference type="PANTHER" id="PTHR33169">
    <property type="entry name" value="PADR-FAMILY TRANSCRIPTIONAL REGULATOR"/>
    <property type="match status" value="1"/>
</dbReference>